<dbReference type="RefSeq" id="WP_168758101.1">
    <property type="nucleotide sequence ID" value="NZ_CP051487.1"/>
</dbReference>
<evidence type="ECO:0000313" key="1">
    <source>
        <dbReference type="EMBL" id="QJC79609.1"/>
    </source>
</evidence>
<dbReference type="KEGG" id="pum:HGP31_15260"/>
<evidence type="ECO:0000313" key="2">
    <source>
        <dbReference type="Proteomes" id="UP000501367"/>
    </source>
</evidence>
<organism evidence="1 2">
    <name type="scientific">Pseudomonas umsongensis</name>
    <dbReference type="NCBI Taxonomy" id="198618"/>
    <lineage>
        <taxon>Bacteria</taxon>
        <taxon>Pseudomonadati</taxon>
        <taxon>Pseudomonadota</taxon>
        <taxon>Gammaproteobacteria</taxon>
        <taxon>Pseudomonadales</taxon>
        <taxon>Pseudomonadaceae</taxon>
        <taxon>Pseudomonas</taxon>
    </lineage>
</organism>
<protein>
    <submittedName>
        <fullName evidence="1">Uncharacterized protein</fullName>
    </submittedName>
</protein>
<dbReference type="Proteomes" id="UP000501367">
    <property type="component" value="Chromosome"/>
</dbReference>
<accession>A0AAE6ZWL0</accession>
<dbReference type="EMBL" id="CP051487">
    <property type="protein sequence ID" value="QJC79609.1"/>
    <property type="molecule type" value="Genomic_DNA"/>
</dbReference>
<name>A0AAE6ZWL0_9PSED</name>
<sequence>MADILVEVEETQRAAGITLCVTEMKDPSQGEFKRFEFYTLLGKVRIFPR</sequence>
<dbReference type="AlphaFoldDB" id="A0AAE6ZWL0"/>
<gene>
    <name evidence="1" type="ORF">HGP31_15260</name>
</gene>
<reference evidence="1 2" key="1">
    <citation type="submission" date="2020-04" db="EMBL/GenBank/DDBJ databases">
        <authorList>
            <person name="Yao Y."/>
            <person name="He Z."/>
        </authorList>
    </citation>
    <scope>NUCLEOTIDE SEQUENCE [LARGE SCALE GENOMIC DNA]</scope>
    <source>
        <strain evidence="1 2">CY-1</strain>
    </source>
</reference>
<proteinExistence type="predicted"/>
<dbReference type="GeneID" id="72194954"/>